<dbReference type="PANTHER" id="PTHR10098">
    <property type="entry name" value="RAPSYN-RELATED"/>
    <property type="match status" value="1"/>
</dbReference>
<reference evidence="4" key="1">
    <citation type="journal article" date="2024" name="Algal Res.">
        <title>Biochemical, toxicological and genomic investigation of a high-biomass producing Limnothrix strain isolated from Italian shallow drinking water reservoir.</title>
        <authorList>
            <person name="Simonazzi M."/>
            <person name="Shishido T.K."/>
            <person name="Delbaje E."/>
            <person name="Wahlsten M."/>
            <person name="Fewer D.P."/>
            <person name="Sivonen K."/>
            <person name="Pezzolesi L."/>
            <person name="Pistocchi R."/>
        </authorList>
    </citation>
    <scope>NUCLEOTIDE SEQUENCE [LARGE SCALE GENOMIC DNA]</scope>
    <source>
        <strain evidence="4">LRLZ20PSL1</strain>
    </source>
</reference>
<dbReference type="SUPFAM" id="SSF51126">
    <property type="entry name" value="Pectin lyase-like"/>
    <property type="match status" value="1"/>
</dbReference>
<dbReference type="InterPro" id="IPR024983">
    <property type="entry name" value="CHAT_dom"/>
</dbReference>
<keyword evidence="4" id="KW-1185">Reference proteome</keyword>
<dbReference type="NCBIfam" id="TIGR01901">
    <property type="entry name" value="adhes_NPXG"/>
    <property type="match status" value="1"/>
</dbReference>
<dbReference type="SMART" id="SM00912">
    <property type="entry name" value="Haemagg_act"/>
    <property type="match status" value="1"/>
</dbReference>
<accession>A0ABW7CB26</accession>
<comment type="caution">
    <text evidence="3">The sequence shown here is derived from an EMBL/GenBank/DDBJ whole genome shotgun (WGS) entry which is preliminary data.</text>
</comment>
<dbReference type="Proteomes" id="UP001604335">
    <property type="component" value="Unassembled WGS sequence"/>
</dbReference>
<dbReference type="EMBL" id="JAZAQF010000069">
    <property type="protein sequence ID" value="MFG3818353.1"/>
    <property type="molecule type" value="Genomic_DNA"/>
</dbReference>
<evidence type="ECO:0000256" key="1">
    <source>
        <dbReference type="SAM" id="MobiDB-lite"/>
    </source>
</evidence>
<organism evidence="3 4">
    <name type="scientific">Limnothrix redekei LRLZ20PSL1</name>
    <dbReference type="NCBI Taxonomy" id="3112953"/>
    <lineage>
        <taxon>Bacteria</taxon>
        <taxon>Bacillati</taxon>
        <taxon>Cyanobacteriota</taxon>
        <taxon>Cyanophyceae</taxon>
        <taxon>Pseudanabaenales</taxon>
        <taxon>Pseudanabaenaceae</taxon>
        <taxon>Limnothrix</taxon>
    </lineage>
</organism>
<dbReference type="Gene3D" id="2.160.20.10">
    <property type="entry name" value="Single-stranded right-handed beta-helix, Pectin lyase-like"/>
    <property type="match status" value="1"/>
</dbReference>
<dbReference type="RefSeq" id="WP_393013658.1">
    <property type="nucleotide sequence ID" value="NZ_JAZAQF010000069.1"/>
</dbReference>
<protein>
    <submittedName>
        <fullName evidence="3">CHAT domain-containing protein</fullName>
    </submittedName>
</protein>
<evidence type="ECO:0000259" key="2">
    <source>
        <dbReference type="SMART" id="SM00912"/>
    </source>
</evidence>
<dbReference type="Pfam" id="PF05860">
    <property type="entry name" value="TPS"/>
    <property type="match status" value="1"/>
</dbReference>
<gene>
    <name evidence="3" type="ORF">VPK24_11950</name>
</gene>
<evidence type="ECO:0000313" key="3">
    <source>
        <dbReference type="EMBL" id="MFG3818353.1"/>
    </source>
</evidence>
<feature type="domain" description="Filamentous haemagglutinin FhaB/tRNA nuclease CdiA-like TPS" evidence="2">
    <location>
        <begin position="38"/>
        <end position="153"/>
    </location>
</feature>
<name>A0ABW7CB26_9CYAN</name>
<sequence>MSFRVISQVWPWLRVWLGFTIALSPGWISGPALADVVPADDGLGTIVDRPNDQQFNITGGSRSSSGTNLFHGFEQFDLEPGDRATFIIDPSIQNIFGRISSGDPSVIDGLVQMSGGSANLYLLNPAGIVFGSTAQVNVPGSFYATSANAVQFGLQWFNVFEGNDLRGLNGTPTAFAFSPLLAGSIVHDGTIQANQQVALLGGTVLSTGSIASGANAVTVVAVEGDRVVRIQSIGNILSFDIGIPGLNSPGNSPIRPADTGFFAPLNLPELLSGRAENVATSIAVGDDGTVQLNRTGETVALEPGAALVTGPVNGQEGGTGLQVLRDQSPFPLLPGVPNRPGSLNELGDPLPPDTTQNIANAFETGKFDPPGLRGELGDQDFGDRDFGDRDFGPIGPGEEGNLALDPGEFGPDRPLGPDGEFGPDPRELGPDGEFDPDPRELGPDGEFDPGELNPESLAMLADIEASNLALDASLGDTFLEGNFDSGLDQLESTWTQQIETYLGSSISNNPVSSVSLRELLSEIRQQTNSQTALVYVMLQEQQTDLVVITSSGEPIYRRSGVGRAEVLAAADRLRQAITNPVLRRGNAYRTAAEQLDRWLIAPIAPELAAQKIDTLLISPDVGLRSLPWAALHDGQQFLVQRFALGMTPSVNLTDARYVSLRDAPILAMGASEFPAGLSPLPAVPMELQTIAQERAQTTTFLNEAFTIANLQTQRQRQPAPILHLATHGEFKPGQPVNSYIQFWNQERLTLDRLRELSLNHPPVELLVLSACRTAVGDANAELGFAGLAVQAGVKSALASLWYVSDEGTLALMSEFYRQLSIAPTKSQALRQAQMAMIEGRVRVEGSGLTSSARGPIPLPSLPDNSGSLAHPYYWAAFVAIGSPW</sequence>
<feature type="compositionally biased region" description="Basic and acidic residues" evidence="1">
    <location>
        <begin position="381"/>
        <end position="391"/>
    </location>
</feature>
<feature type="region of interest" description="Disordered" evidence="1">
    <location>
        <begin position="327"/>
        <end position="453"/>
    </location>
</feature>
<dbReference type="PANTHER" id="PTHR10098:SF112">
    <property type="entry name" value="SLR0380 PROTEIN"/>
    <property type="match status" value="1"/>
</dbReference>
<dbReference type="InterPro" id="IPR012334">
    <property type="entry name" value="Pectin_lyas_fold"/>
</dbReference>
<proteinExistence type="predicted"/>
<dbReference type="Pfam" id="PF12770">
    <property type="entry name" value="CHAT"/>
    <property type="match status" value="1"/>
</dbReference>
<evidence type="ECO:0000313" key="4">
    <source>
        <dbReference type="Proteomes" id="UP001604335"/>
    </source>
</evidence>
<dbReference type="InterPro" id="IPR008638">
    <property type="entry name" value="FhaB/CdiA-like_TPS"/>
</dbReference>
<dbReference type="InterPro" id="IPR011050">
    <property type="entry name" value="Pectin_lyase_fold/virulence"/>
</dbReference>